<comment type="caution">
    <text evidence="3">The sequence shown here is derived from an EMBL/GenBank/DDBJ whole genome shotgun (WGS) entry which is preliminary data.</text>
</comment>
<accession>A0ABV9S8E1</accession>
<dbReference type="Gene3D" id="3.40.50.1820">
    <property type="entry name" value="alpha/beta hydrolase"/>
    <property type="match status" value="1"/>
</dbReference>
<dbReference type="PANTHER" id="PTHR22946:SF5">
    <property type="entry name" value="PEPTIDASE S9 PROLYL OLIGOPEPTIDASE CATALYTIC DOMAIN-CONTAINING PROTEIN"/>
    <property type="match status" value="1"/>
</dbReference>
<dbReference type="GO" id="GO:0016787">
    <property type="term" value="F:hydrolase activity"/>
    <property type="evidence" value="ECO:0007669"/>
    <property type="project" value="UniProtKB-KW"/>
</dbReference>
<reference evidence="4" key="1">
    <citation type="journal article" date="2019" name="Int. J. Syst. Evol. Microbiol.">
        <title>The Global Catalogue of Microorganisms (GCM) 10K type strain sequencing project: providing services to taxonomists for standard genome sequencing and annotation.</title>
        <authorList>
            <consortium name="The Broad Institute Genomics Platform"/>
            <consortium name="The Broad Institute Genome Sequencing Center for Infectious Disease"/>
            <person name="Wu L."/>
            <person name="Ma J."/>
        </authorList>
    </citation>
    <scope>NUCLEOTIDE SEQUENCE [LARGE SCALE GENOMIC DNA]</scope>
    <source>
        <strain evidence="4">ZS-22-S1</strain>
    </source>
</reference>
<comment type="similarity">
    <text evidence="1">Belongs to the AB hydrolase superfamily.</text>
</comment>
<dbReference type="InterPro" id="IPR029058">
    <property type="entry name" value="AB_hydrolase_fold"/>
</dbReference>
<proteinExistence type="inferred from homology"/>
<dbReference type="Proteomes" id="UP001595859">
    <property type="component" value="Unassembled WGS sequence"/>
</dbReference>
<dbReference type="InterPro" id="IPR050261">
    <property type="entry name" value="FrsA_esterase"/>
</dbReference>
<dbReference type="InterPro" id="IPR022742">
    <property type="entry name" value="Hydrolase_4"/>
</dbReference>
<sequence length="271" mass="28715">MSVEVSVRTLDGTRLSGTFTTPEEPRRAVLMVHGAGVTRDEVGLYPLLAEALAAAGVASLRLDLPGHGTSGGRRADLTLSGLLNALDAATAKVAALTGLARTGIVAASLSGGVSAYFAAHREEIVDRLVLLYPLLDYRRRFVFGKPWWTGTEVTGEAAETLDRQGHVEHTPVFPLGRAMLNEVFWLRPDEVFRDLVAPTMLIHGSADPTIPLASSEKAAADLTAEHELVVLDGAGHGFSPAGDSPAEVAKSREWTAAAVAVATRWLTPPRP</sequence>
<evidence type="ECO:0000256" key="1">
    <source>
        <dbReference type="ARBA" id="ARBA00008645"/>
    </source>
</evidence>
<dbReference type="EMBL" id="JBHSIS010000017">
    <property type="protein sequence ID" value="MFC4857059.1"/>
    <property type="molecule type" value="Genomic_DNA"/>
</dbReference>
<dbReference type="SUPFAM" id="SSF53474">
    <property type="entry name" value="alpha/beta-Hydrolases"/>
    <property type="match status" value="1"/>
</dbReference>
<evidence type="ECO:0000259" key="2">
    <source>
        <dbReference type="Pfam" id="PF12146"/>
    </source>
</evidence>
<evidence type="ECO:0000313" key="4">
    <source>
        <dbReference type="Proteomes" id="UP001595859"/>
    </source>
</evidence>
<evidence type="ECO:0000313" key="3">
    <source>
        <dbReference type="EMBL" id="MFC4857059.1"/>
    </source>
</evidence>
<keyword evidence="4" id="KW-1185">Reference proteome</keyword>
<dbReference type="Pfam" id="PF12146">
    <property type="entry name" value="Hydrolase_4"/>
    <property type="match status" value="1"/>
</dbReference>
<gene>
    <name evidence="3" type="ORF">ACFPCV_26480</name>
</gene>
<name>A0ABV9S8E1_9PSEU</name>
<dbReference type="RefSeq" id="WP_378059052.1">
    <property type="nucleotide sequence ID" value="NZ_JBHSIS010000017.1"/>
</dbReference>
<keyword evidence="3" id="KW-0378">Hydrolase</keyword>
<protein>
    <submittedName>
        <fullName evidence="3">Alpha/beta hydrolase</fullName>
    </submittedName>
</protein>
<dbReference type="PANTHER" id="PTHR22946">
    <property type="entry name" value="DIENELACTONE HYDROLASE DOMAIN-CONTAINING PROTEIN-RELATED"/>
    <property type="match status" value="1"/>
</dbReference>
<feature type="domain" description="Serine aminopeptidase S33" evidence="2">
    <location>
        <begin position="24"/>
        <end position="237"/>
    </location>
</feature>
<organism evidence="3 4">
    <name type="scientific">Actinophytocola glycyrrhizae</name>
    <dbReference type="NCBI Taxonomy" id="2044873"/>
    <lineage>
        <taxon>Bacteria</taxon>
        <taxon>Bacillati</taxon>
        <taxon>Actinomycetota</taxon>
        <taxon>Actinomycetes</taxon>
        <taxon>Pseudonocardiales</taxon>
        <taxon>Pseudonocardiaceae</taxon>
    </lineage>
</organism>